<evidence type="ECO:0000259" key="1">
    <source>
        <dbReference type="Pfam" id="PF07929"/>
    </source>
</evidence>
<gene>
    <name evidence="2" type="ORF">BCR38DRAFT_337122</name>
</gene>
<comment type="caution">
    <text evidence="2">The sequence shown here is derived from an EMBL/GenBank/DDBJ whole genome shotgun (WGS) entry which is preliminary data.</text>
</comment>
<name>A0A1Y2E7S1_9PEZI</name>
<sequence>WRSYKYVCTASNFVRKTRLCPNEITDLPIWHTLSCPANTSFDTLHSAIQVFFGQARTHCYDFVVNDPTHTIHCQNS</sequence>
<feature type="non-terminal residue" evidence="2">
    <location>
        <position position="1"/>
    </location>
</feature>
<dbReference type="STRING" id="1141098.A0A1Y2E7S1"/>
<reference evidence="2 3" key="1">
    <citation type="submission" date="2016-07" db="EMBL/GenBank/DDBJ databases">
        <title>Pervasive Adenine N6-methylation of Active Genes in Fungi.</title>
        <authorList>
            <consortium name="DOE Joint Genome Institute"/>
            <person name="Mondo S.J."/>
            <person name="Dannebaum R.O."/>
            <person name="Kuo R.C."/>
            <person name="Labutti K."/>
            <person name="Haridas S."/>
            <person name="Kuo A."/>
            <person name="Salamov A."/>
            <person name="Ahrendt S.R."/>
            <person name="Lipzen A."/>
            <person name="Sullivan W."/>
            <person name="Andreopoulos W.B."/>
            <person name="Clum A."/>
            <person name="Lindquist E."/>
            <person name="Daum C."/>
            <person name="Ramamoorthy G.K."/>
            <person name="Gryganskyi A."/>
            <person name="Culley D."/>
            <person name="Magnuson J.K."/>
            <person name="James T.Y."/>
            <person name="O'Malley M.A."/>
            <person name="Stajich J.E."/>
            <person name="Spatafora J.W."/>
            <person name="Visel A."/>
            <person name="Grigoriev I.V."/>
        </authorList>
    </citation>
    <scope>NUCLEOTIDE SEQUENCE [LARGE SCALE GENOMIC DNA]</scope>
    <source>
        <strain evidence="2 3">CBS 129021</strain>
    </source>
</reference>
<dbReference type="OrthoDB" id="245563at2759"/>
<dbReference type="Proteomes" id="UP000193689">
    <property type="component" value="Unassembled WGS sequence"/>
</dbReference>
<proteinExistence type="predicted"/>
<evidence type="ECO:0000313" key="2">
    <source>
        <dbReference type="EMBL" id="ORY67336.1"/>
    </source>
</evidence>
<dbReference type="AlphaFoldDB" id="A0A1Y2E7S1"/>
<protein>
    <recommendedName>
        <fullName evidence="1">Plasmid pRiA4b Orf3-like domain-containing protein</fullName>
    </recommendedName>
</protein>
<dbReference type="Gene3D" id="3.10.290.30">
    <property type="entry name" value="MM3350-like"/>
    <property type="match status" value="1"/>
</dbReference>
<dbReference type="RefSeq" id="XP_040717960.1">
    <property type="nucleotide sequence ID" value="XM_040855512.1"/>
</dbReference>
<dbReference type="EMBL" id="MCFJ01000004">
    <property type="protein sequence ID" value="ORY67336.1"/>
    <property type="molecule type" value="Genomic_DNA"/>
</dbReference>
<dbReference type="Pfam" id="PF07929">
    <property type="entry name" value="PRiA4_ORF3"/>
    <property type="match status" value="1"/>
</dbReference>
<organism evidence="2 3">
    <name type="scientific">Pseudomassariella vexata</name>
    <dbReference type="NCBI Taxonomy" id="1141098"/>
    <lineage>
        <taxon>Eukaryota</taxon>
        <taxon>Fungi</taxon>
        <taxon>Dikarya</taxon>
        <taxon>Ascomycota</taxon>
        <taxon>Pezizomycotina</taxon>
        <taxon>Sordariomycetes</taxon>
        <taxon>Xylariomycetidae</taxon>
        <taxon>Amphisphaeriales</taxon>
        <taxon>Pseudomassariaceae</taxon>
        <taxon>Pseudomassariella</taxon>
    </lineage>
</organism>
<dbReference type="InterPro" id="IPR024047">
    <property type="entry name" value="MM3350-like_sf"/>
</dbReference>
<dbReference type="SUPFAM" id="SSF159941">
    <property type="entry name" value="MM3350-like"/>
    <property type="match status" value="1"/>
</dbReference>
<evidence type="ECO:0000313" key="3">
    <source>
        <dbReference type="Proteomes" id="UP000193689"/>
    </source>
</evidence>
<dbReference type="InParanoid" id="A0A1Y2E7S1"/>
<accession>A0A1Y2E7S1</accession>
<feature type="domain" description="Plasmid pRiA4b Orf3-like" evidence="1">
    <location>
        <begin position="26"/>
        <end position="68"/>
    </location>
</feature>
<dbReference type="InterPro" id="IPR012912">
    <property type="entry name" value="Plasmid_pRiA4b_Orf3-like"/>
</dbReference>
<dbReference type="GeneID" id="63771724"/>
<keyword evidence="3" id="KW-1185">Reference proteome</keyword>